<gene>
    <name evidence="2" type="ordered locus">DDD_3515</name>
</gene>
<evidence type="ECO:0000313" key="2">
    <source>
        <dbReference type="EMBL" id="AGC78642.1"/>
    </source>
</evidence>
<keyword evidence="1" id="KW-1133">Transmembrane helix</keyword>
<dbReference type="Proteomes" id="UP000011173">
    <property type="component" value="Chromosome"/>
</dbReference>
<evidence type="ECO:0000256" key="1">
    <source>
        <dbReference type="SAM" id="Phobius"/>
    </source>
</evidence>
<organism evidence="2 3">
    <name type="scientific">Nonlabens dokdonensis (strain DSM 17205 / KCTC 12402 / DSW-6)</name>
    <name type="common">Donghaeana dokdonensis</name>
    <dbReference type="NCBI Taxonomy" id="592029"/>
    <lineage>
        <taxon>Bacteria</taxon>
        <taxon>Pseudomonadati</taxon>
        <taxon>Bacteroidota</taxon>
        <taxon>Flavobacteriia</taxon>
        <taxon>Flavobacteriales</taxon>
        <taxon>Flavobacteriaceae</taxon>
        <taxon>Nonlabens</taxon>
    </lineage>
</organism>
<name>L7WEC9_NONDD</name>
<keyword evidence="1" id="KW-0812">Transmembrane</keyword>
<feature type="transmembrane region" description="Helical" evidence="1">
    <location>
        <begin position="21"/>
        <end position="39"/>
    </location>
</feature>
<dbReference type="EMBL" id="CP001397">
    <property type="protein sequence ID" value="AGC78642.1"/>
    <property type="molecule type" value="Genomic_DNA"/>
</dbReference>
<proteinExistence type="predicted"/>
<keyword evidence="1" id="KW-0472">Membrane</keyword>
<dbReference type="HOGENOM" id="CLU_3293250_0_0_10"/>
<protein>
    <submittedName>
        <fullName evidence="2">Uncharacterized protein</fullName>
    </submittedName>
</protein>
<accession>L7WEC9</accession>
<dbReference type="KEGG" id="ndo:DDD_3515"/>
<reference evidence="2 3" key="1">
    <citation type="journal article" date="2013" name="Genome Biol. Evol.">
        <title>Genomic makeup of the marine flavobacterium Nonlabens (Donghaeana) dokdonensis DSW-6 and identification of a novel class of rhodopsins.</title>
        <authorList>
            <person name="Kwon S.K."/>
            <person name="Kim B.K."/>
            <person name="Song J.Y."/>
            <person name="Kwak M.J."/>
            <person name="Lee C.H."/>
            <person name="Yoon J.H."/>
            <person name="Oh T.K."/>
            <person name="Kim J.F."/>
        </authorList>
    </citation>
    <scope>NUCLEOTIDE SEQUENCE [LARGE SCALE GENOMIC DNA]</scope>
    <source>
        <strain evidence="3">DSM 17205 / KCTC 12402 / DSW-6</strain>
    </source>
</reference>
<dbReference type="STRING" id="592029.DDD_3515"/>
<dbReference type="PATRIC" id="fig|592029.3.peg.3488"/>
<sequence length="40" mass="4560">MTRIMVNIKPEIIARPLDKSLNIVVYFLIIIKVSAFAKAE</sequence>
<dbReference type="AlphaFoldDB" id="L7WEC9"/>
<evidence type="ECO:0000313" key="3">
    <source>
        <dbReference type="Proteomes" id="UP000011173"/>
    </source>
</evidence>